<evidence type="ECO:0000313" key="3">
    <source>
        <dbReference type="Proteomes" id="UP000243180"/>
    </source>
</evidence>
<evidence type="ECO:0000313" key="2">
    <source>
        <dbReference type="EMBL" id="BAV32752.1"/>
    </source>
</evidence>
<reference evidence="2 3" key="1">
    <citation type="submission" date="2015-05" db="EMBL/GenBank/DDBJ databases">
        <title>Complete genome sequence of a sulfur-oxidizing gammaproteobacterium strain HA5.</title>
        <authorList>
            <person name="Miura A."/>
            <person name="Kojima H."/>
            <person name="Fukui M."/>
        </authorList>
    </citation>
    <scope>NUCLEOTIDE SEQUENCE [LARGE SCALE GENOMIC DNA]</scope>
    <source>
        <strain evidence="2 3">HA5</strain>
    </source>
</reference>
<organism evidence="2 3">
    <name type="scientific">Sulfuricaulis limicola</name>
    <dbReference type="NCBI Taxonomy" id="1620215"/>
    <lineage>
        <taxon>Bacteria</taxon>
        <taxon>Pseudomonadati</taxon>
        <taxon>Pseudomonadota</taxon>
        <taxon>Gammaproteobacteria</taxon>
        <taxon>Acidiferrobacterales</taxon>
        <taxon>Acidiferrobacteraceae</taxon>
        <taxon>Sulfuricaulis</taxon>
    </lineage>
</organism>
<dbReference type="KEGG" id="slim:SCL_0430"/>
<proteinExistence type="predicted"/>
<dbReference type="Proteomes" id="UP000243180">
    <property type="component" value="Chromosome"/>
</dbReference>
<feature type="transmembrane region" description="Helical" evidence="1">
    <location>
        <begin position="7"/>
        <end position="28"/>
    </location>
</feature>
<keyword evidence="1" id="KW-0812">Transmembrane</keyword>
<keyword evidence="3" id="KW-1185">Reference proteome</keyword>
<dbReference type="AlphaFoldDB" id="A0A1B4XD97"/>
<dbReference type="EMBL" id="AP014879">
    <property type="protein sequence ID" value="BAV32752.1"/>
    <property type="molecule type" value="Genomic_DNA"/>
</dbReference>
<accession>A0A1B4XD97</accession>
<protein>
    <submittedName>
        <fullName evidence="2">Uncharacterized protein</fullName>
    </submittedName>
</protein>
<keyword evidence="1" id="KW-0472">Membrane</keyword>
<name>A0A1B4XD97_9GAMM</name>
<sequence>MKLLLDNLFYLGQIASLVGLGWGAWLVLREYLMDTVCHGVCLGRKVSGLSLSLACCLLHPFRRTVRV</sequence>
<dbReference type="RefSeq" id="WP_096359556.1">
    <property type="nucleotide sequence ID" value="NZ_AP014879.1"/>
</dbReference>
<keyword evidence="1" id="KW-1133">Transmembrane helix</keyword>
<evidence type="ECO:0000256" key="1">
    <source>
        <dbReference type="SAM" id="Phobius"/>
    </source>
</evidence>
<gene>
    <name evidence="2" type="ORF">SCL_0430</name>
</gene>
<dbReference type="InParanoid" id="A0A1B4XD97"/>